<dbReference type="GO" id="GO:0008453">
    <property type="term" value="F:alanine-glyoxylate transaminase activity"/>
    <property type="evidence" value="ECO:0007669"/>
    <property type="project" value="TreeGrafter"/>
</dbReference>
<dbReference type="AlphaFoldDB" id="A0A830GXL1"/>
<dbReference type="Pfam" id="PF00266">
    <property type="entry name" value="Aminotran_5"/>
    <property type="match status" value="1"/>
</dbReference>
<dbReference type="GO" id="GO:0019265">
    <property type="term" value="P:glycine biosynthetic process, by transamination of glyoxylate"/>
    <property type="evidence" value="ECO:0007669"/>
    <property type="project" value="TreeGrafter"/>
</dbReference>
<accession>A0A830GXL1</accession>
<dbReference type="PANTHER" id="PTHR21152">
    <property type="entry name" value="AMINOTRANSFERASE CLASS V"/>
    <property type="match status" value="1"/>
</dbReference>
<dbReference type="GO" id="GO:0004760">
    <property type="term" value="F:L-serine-pyruvate transaminase activity"/>
    <property type="evidence" value="ECO:0007669"/>
    <property type="project" value="TreeGrafter"/>
</dbReference>
<dbReference type="OrthoDB" id="35685at2157"/>
<dbReference type="PROSITE" id="PS00595">
    <property type="entry name" value="AA_TRANSFER_CLASS_5"/>
    <property type="match status" value="1"/>
</dbReference>
<comment type="caution">
    <text evidence="7">The sequence shown here is derived from an EMBL/GenBank/DDBJ whole genome shotgun (WGS) entry which is preliminary data.</text>
</comment>
<dbReference type="InterPro" id="IPR015424">
    <property type="entry name" value="PyrdxlP-dep_Trfase"/>
</dbReference>
<evidence type="ECO:0000256" key="2">
    <source>
        <dbReference type="ARBA" id="ARBA00009236"/>
    </source>
</evidence>
<gene>
    <name evidence="7" type="ORF">GCM10007981_15590</name>
</gene>
<name>A0A830GXL1_9CREN</name>
<dbReference type="Proteomes" id="UP000610960">
    <property type="component" value="Unassembled WGS sequence"/>
</dbReference>
<comment type="cofactor">
    <cofactor evidence="1 5">
        <name>pyridoxal 5'-phosphate</name>
        <dbReference type="ChEBI" id="CHEBI:597326"/>
    </cofactor>
</comment>
<keyword evidence="7" id="KW-0808">Transferase</keyword>
<evidence type="ECO:0000259" key="6">
    <source>
        <dbReference type="Pfam" id="PF00266"/>
    </source>
</evidence>
<feature type="domain" description="Aminotransferase class V" evidence="6">
    <location>
        <begin position="24"/>
        <end position="333"/>
    </location>
</feature>
<sequence length="351" mass="38100">MKYLTPGPVQLPDAVLRAVSSQPMFHRTEEFRKLFKSVTDRLLEVGNARNVAIIPGTGTTAVDAAVYNFLDPNDEVLALITGEFSERLAESAESRGAKVFRLEGVLGDVPKLEDVRRVIDERKPKALLAVHNETSTGVANKALDEAAKLAHDNGMLVLVDSVSGMPAEPIDAAKFDVVATASHKAFMAPPGAAIVFFNDAPTSSAPRPPALDLSKFMKSSSKLETPYTPPISVMFALDVSLDIILSQGLGNYVNAHLERMNYLYSELEEIGFAGVPRPNLRSNTVGAFYSPVDPQAVISKLREHGYTISGGMWKIRDKSIRIGVMGDVTLDDVESVVGVLRNFMETAVRRS</sequence>
<dbReference type="InterPro" id="IPR015422">
    <property type="entry name" value="PyrdxlP-dep_Trfase_small"/>
</dbReference>
<evidence type="ECO:0000256" key="5">
    <source>
        <dbReference type="RuleBase" id="RU004504"/>
    </source>
</evidence>
<dbReference type="Gene3D" id="3.90.1150.10">
    <property type="entry name" value="Aspartate Aminotransferase, domain 1"/>
    <property type="match status" value="1"/>
</dbReference>
<evidence type="ECO:0000313" key="7">
    <source>
        <dbReference type="EMBL" id="GGP21900.1"/>
    </source>
</evidence>
<organism evidence="7 8">
    <name type="scientific">Thermocladium modestius</name>
    <dbReference type="NCBI Taxonomy" id="62609"/>
    <lineage>
        <taxon>Archaea</taxon>
        <taxon>Thermoproteota</taxon>
        <taxon>Thermoprotei</taxon>
        <taxon>Thermoproteales</taxon>
        <taxon>Thermoproteaceae</taxon>
        <taxon>Thermocladium</taxon>
    </lineage>
</organism>
<dbReference type="EMBL" id="BMNL01000003">
    <property type="protein sequence ID" value="GGP21900.1"/>
    <property type="molecule type" value="Genomic_DNA"/>
</dbReference>
<dbReference type="Gene3D" id="3.40.640.10">
    <property type="entry name" value="Type I PLP-dependent aspartate aminotransferase-like (Major domain)"/>
    <property type="match status" value="1"/>
</dbReference>
<evidence type="ECO:0000256" key="3">
    <source>
        <dbReference type="ARBA" id="ARBA00022898"/>
    </source>
</evidence>
<evidence type="ECO:0000256" key="1">
    <source>
        <dbReference type="ARBA" id="ARBA00001933"/>
    </source>
</evidence>
<dbReference type="InterPro" id="IPR015421">
    <property type="entry name" value="PyrdxlP-dep_Trfase_major"/>
</dbReference>
<evidence type="ECO:0000256" key="4">
    <source>
        <dbReference type="RuleBase" id="RU004075"/>
    </source>
</evidence>
<evidence type="ECO:0000313" key="8">
    <source>
        <dbReference type="Proteomes" id="UP000610960"/>
    </source>
</evidence>
<reference evidence="7" key="1">
    <citation type="journal article" date="2014" name="Int. J. Syst. Evol. Microbiol.">
        <title>Complete genome sequence of Corynebacterium casei LMG S-19264T (=DSM 44701T), isolated from a smear-ripened cheese.</title>
        <authorList>
            <consortium name="US DOE Joint Genome Institute (JGI-PGF)"/>
            <person name="Walter F."/>
            <person name="Albersmeier A."/>
            <person name="Kalinowski J."/>
            <person name="Ruckert C."/>
        </authorList>
    </citation>
    <scope>NUCLEOTIDE SEQUENCE</scope>
    <source>
        <strain evidence="7">JCM 10088</strain>
    </source>
</reference>
<dbReference type="PIRSF" id="PIRSF000524">
    <property type="entry name" value="SPT"/>
    <property type="match status" value="1"/>
</dbReference>
<keyword evidence="7" id="KW-0032">Aminotransferase</keyword>
<dbReference type="InterPro" id="IPR024169">
    <property type="entry name" value="SP_NH2Trfase/AEP_transaminase"/>
</dbReference>
<dbReference type="SUPFAM" id="SSF53383">
    <property type="entry name" value="PLP-dependent transferases"/>
    <property type="match status" value="1"/>
</dbReference>
<keyword evidence="8" id="KW-1185">Reference proteome</keyword>
<dbReference type="InterPro" id="IPR000192">
    <property type="entry name" value="Aminotrans_V_dom"/>
</dbReference>
<reference evidence="7" key="2">
    <citation type="submission" date="2020-09" db="EMBL/GenBank/DDBJ databases">
        <authorList>
            <person name="Sun Q."/>
            <person name="Ohkuma M."/>
        </authorList>
    </citation>
    <scope>NUCLEOTIDE SEQUENCE</scope>
    <source>
        <strain evidence="7">JCM 10088</strain>
    </source>
</reference>
<protein>
    <submittedName>
        <fullName evidence="7">Aminotransferase</fullName>
    </submittedName>
</protein>
<proteinExistence type="inferred from homology"/>
<keyword evidence="3" id="KW-0663">Pyridoxal phosphate</keyword>
<comment type="similarity">
    <text evidence="2 4">Belongs to the class-V pyridoxal-phosphate-dependent aminotransferase family.</text>
</comment>
<dbReference type="RefSeq" id="WP_188596822.1">
    <property type="nucleotide sequence ID" value="NZ_BMNL01000003.1"/>
</dbReference>
<dbReference type="InterPro" id="IPR020578">
    <property type="entry name" value="Aminotrans_V_PyrdxlP_BS"/>
</dbReference>
<dbReference type="PANTHER" id="PTHR21152:SF39">
    <property type="entry name" value="SOLUBLE HYDROGENASE, SMALL SUBUNIT"/>
    <property type="match status" value="1"/>
</dbReference>